<dbReference type="FunFam" id="3.30.1490.20:FF:000003">
    <property type="entry name" value="acetyl-CoA carboxylase isoform X1"/>
    <property type="match status" value="1"/>
</dbReference>
<keyword evidence="5 11" id="KW-0547">Nucleotide-binding</keyword>
<dbReference type="PROSITE" id="PS50979">
    <property type="entry name" value="BC"/>
    <property type="match status" value="1"/>
</dbReference>
<evidence type="ECO:0000256" key="5">
    <source>
        <dbReference type="ARBA" id="ARBA00022741"/>
    </source>
</evidence>
<dbReference type="STRING" id="31958.SD37_09590"/>
<evidence type="ECO:0000256" key="10">
    <source>
        <dbReference type="ARBA" id="ARBA00023267"/>
    </source>
</evidence>
<dbReference type="GO" id="GO:0005524">
    <property type="term" value="F:ATP binding"/>
    <property type="evidence" value="ECO:0007669"/>
    <property type="project" value="UniProtKB-UniRule"/>
</dbReference>
<dbReference type="Pfam" id="PF02786">
    <property type="entry name" value="CPSase_L_D2"/>
    <property type="match status" value="1"/>
</dbReference>
<dbReference type="InterPro" id="IPR005481">
    <property type="entry name" value="BC-like_N"/>
</dbReference>
<evidence type="ECO:0000259" key="13">
    <source>
        <dbReference type="PROSITE" id="PS50975"/>
    </source>
</evidence>
<name>A0A193BUI1_AMYOR</name>
<feature type="domain" description="Biotin carboxylation" evidence="14">
    <location>
        <begin position="7"/>
        <end position="458"/>
    </location>
</feature>
<dbReference type="InterPro" id="IPR005482">
    <property type="entry name" value="Biotin_COase_C"/>
</dbReference>
<dbReference type="SUPFAM" id="SSF51246">
    <property type="entry name" value="Rudiment single hybrid motif"/>
    <property type="match status" value="1"/>
</dbReference>
<keyword evidence="10" id="KW-0092">Biotin</keyword>
<dbReference type="PROSITE" id="PS50968">
    <property type="entry name" value="BIOTINYL_LIPOYL"/>
    <property type="match status" value="1"/>
</dbReference>
<dbReference type="InterPro" id="IPR011053">
    <property type="entry name" value="Single_hybrid_motif"/>
</dbReference>
<dbReference type="CDD" id="cd06850">
    <property type="entry name" value="biotinyl_domain"/>
    <property type="match status" value="1"/>
</dbReference>
<keyword evidence="8" id="KW-0443">Lipid metabolism</keyword>
<evidence type="ECO:0000256" key="4">
    <source>
        <dbReference type="ARBA" id="ARBA00022598"/>
    </source>
</evidence>
<reference evidence="16 17" key="1">
    <citation type="journal article" date="2015" name="Genome Announc.">
        <title>Draft Genome Sequence of Norvancomycin-Producing Strain Amycolatopsis orientalis CPCC200066.</title>
        <authorList>
            <person name="Lei X."/>
            <person name="Yuan F."/>
            <person name="Shi Y."/>
            <person name="Li X."/>
            <person name="Wang L."/>
            <person name="Hong B."/>
        </authorList>
    </citation>
    <scope>NUCLEOTIDE SEQUENCE [LARGE SCALE GENOMIC DNA]</scope>
    <source>
        <strain evidence="16 17">B-37</strain>
    </source>
</reference>
<dbReference type="InterPro" id="IPR011764">
    <property type="entry name" value="Biotin_carboxylation_dom"/>
</dbReference>
<dbReference type="Pfam" id="PF01039">
    <property type="entry name" value="Carboxyl_trans"/>
    <property type="match status" value="1"/>
</dbReference>
<feature type="domain" description="Lipoyl-binding" evidence="12">
    <location>
        <begin position="586"/>
        <end position="661"/>
    </location>
</feature>
<evidence type="ECO:0000256" key="3">
    <source>
        <dbReference type="ARBA" id="ARBA00022516"/>
    </source>
</evidence>
<keyword evidence="3" id="KW-0444">Lipid biosynthesis</keyword>
<dbReference type="InterPro" id="IPR011763">
    <property type="entry name" value="COA_CT_C"/>
</dbReference>
<dbReference type="SUPFAM" id="SSF52096">
    <property type="entry name" value="ClpP/crotonase"/>
    <property type="match status" value="2"/>
</dbReference>
<evidence type="ECO:0000256" key="2">
    <source>
        <dbReference type="ARBA" id="ARBA00013263"/>
    </source>
</evidence>
<feature type="domain" description="ATP-grasp" evidence="13">
    <location>
        <begin position="131"/>
        <end position="329"/>
    </location>
</feature>
<dbReference type="InterPro" id="IPR011054">
    <property type="entry name" value="Rudment_hybrid_motif"/>
</dbReference>
<accession>A0A193BUI1</accession>
<dbReference type="GO" id="GO:0004075">
    <property type="term" value="F:biotin carboxylase activity"/>
    <property type="evidence" value="ECO:0007669"/>
    <property type="project" value="UniProtKB-EC"/>
</dbReference>
<dbReference type="Gene3D" id="2.40.50.100">
    <property type="match status" value="1"/>
</dbReference>
<dbReference type="GO" id="GO:0003989">
    <property type="term" value="F:acetyl-CoA carboxylase activity"/>
    <property type="evidence" value="ECO:0007669"/>
    <property type="project" value="InterPro"/>
</dbReference>
<dbReference type="PANTHER" id="PTHR18866:SF33">
    <property type="entry name" value="METHYLCROTONOYL-COA CARBOXYLASE SUBUNIT ALPHA, MITOCHONDRIAL-RELATED"/>
    <property type="match status" value="1"/>
</dbReference>
<dbReference type="InterPro" id="IPR016185">
    <property type="entry name" value="PreATP-grasp_dom_sf"/>
</dbReference>
<dbReference type="GO" id="GO:0006633">
    <property type="term" value="P:fatty acid biosynthetic process"/>
    <property type="evidence" value="ECO:0007669"/>
    <property type="project" value="UniProtKB-KW"/>
</dbReference>
<dbReference type="InterPro" id="IPR005479">
    <property type="entry name" value="CPAse_ATP-bd"/>
</dbReference>
<dbReference type="Proteomes" id="UP000093695">
    <property type="component" value="Chromosome"/>
</dbReference>
<dbReference type="GO" id="GO:0046872">
    <property type="term" value="F:metal ion binding"/>
    <property type="evidence" value="ECO:0007669"/>
    <property type="project" value="InterPro"/>
</dbReference>
<dbReference type="PROSITE" id="PS00866">
    <property type="entry name" value="CPSASE_1"/>
    <property type="match status" value="1"/>
</dbReference>
<sequence>MSDQGLSFGRVAIVNRGEAAMRFLNAARDLVAETGALIETVALYTDVDRDAQFVREADMAHYLGPAAAKPYLDLSVLERALVTTRADAAWVGWGFVAEDPLFAELCDRLGVTFIGPSAAAMRGLGDKIGAKQVAEAAGVPVAPWSRGAVPDLGSAVRMADEIGYPLMLKATAGGGGRGIRMVADRAELVECYERTRIEARHAFGHGDVFLERLVTGARHVEVQVIADGQGNAWALGVRDCSIQRRNQKIIEESACPLLSPEQENELKAAAERLVLAVDYQGVGTVEFLYQPQDRTFAFLEVNTRLQVEHTITEVTTGFDLVRAQLRVALGGTLAGDPPPAVGHAIEARLNAEDPDRDFLPAPGRVARFTVPTGFGVRVDTGVAEGDSIPADFDSMIAKIIAYGRDRDEALGRLRRAVAGTTVVIEGGATNKSFVLDLLDRPEVIKASADTGWVDRVRAAGQLRDDRHRGVALLAAAVDTAEALEAQDRLRFLESARGGRPREHQEACRPMDFTLRGVSYRARVARTAHHRHLVRLETGTEVLTAEVELKRFDRHTGSLRVNGHKFRFVMHAHRSVHLVEVDDIAHRISRDDGGMVRAPSSALVVATPAAPGAEVEAGAALIVLESMKMENVLRAPFPARVRECLAEVGGQVETGTPLMRLEPLTGPGPATVEPGPDLAGLELPPAPVHGTLSARMAAALGDLRSVLLGFDVDDSQRRTALAEYLAVRPELAATGQYPVERETALLKIFGDISALNSDSCDSPFEAASTAHSPREQFHRFLQTLDVEKADVPSTFRQRLTEVLGHYGIDTPQRTNALEDAIFRISVAARRATEPVAVAILRQWLVTPPPSGPAAEAALPVLARISTVTRSPEVRDLAGSVRFRWSVRPAVREKRLLVQRLLESDSDPAPVLEALSRCHDERLPERAQVHRSTDGTFVVVADQGRRLVTAHTSFAKLRHAVTTISEKVPEGPCDVDIYLRWPGEPEDDDVVAAELRETLAPPLEANRLSRITVILVGHNGDHHRVFTFRPPSTLEDRHLRGIHPDAADRLGWDRLREFDLTPLRPRDDAVVVVRCVAPEDSADTWLLAAAQASIALPGLDHVVALCLDEIRSARRSCAPPKTVTRGDRIFIHLRPPVGLTVAELHAAGERIRGTTIATGLEEIVVDLRTKAEPTGSRLRIVFDGLSSRVLVEERLAEPVRRLDDYRQQVLRARAAGAAHPYEVVDLLTGPGGTFVEHDLDEAGSLVPVDRPRGRNSAAVVAGVVSVPTERHPEGLTRVALFGDPTKSLGALSEQECARVIGALDLAERRRIPLEWFSVSAGVRISMTSGTENLDWAAAVLKRIVEFTQRGGEINVVVAGVNVGAQPYWNAEATMLMHTKGVLVMTPSSTMVLTGKKALDFSGGVSAENNLGIGGHDRVMGPNGQAQYWAPDLAAACAILMAHYAHTYVAPGESTARATVTADPHDRDISRFPHSSASSRFSTVGEIFSAEANGDRKSPFDIRAVMRAVTDQDHPVLERWAGMADAETAVVQDAHVGGLPVCLIGVESHSVARRGRPPADGPDTFTSGTLFPLSSKKVARAINAASGNRPLVIMANLSGFDGSPESLRRLQLEYGAEIGRAIVNFTGPIVLCVLSRYHGGAFVVFSKSLNPNMTVLAVEGAFASVIGGAPAAAVVFDSEVRRRTANDPRVRAAADREAASSAVQAEIRAEVAAEFNRVHSIQRAVDVGSVDAIVSVAEVRPRIIKAITEPR</sequence>
<dbReference type="Gene3D" id="3.90.226.10">
    <property type="entry name" value="2-enoyl-CoA Hydratase, Chain A, domain 1"/>
    <property type="match status" value="2"/>
</dbReference>
<dbReference type="RefSeq" id="WP_044852745.1">
    <property type="nucleotide sequence ID" value="NZ_CP016174.1"/>
</dbReference>
<comment type="cofactor">
    <cofactor evidence="1">
        <name>biotin</name>
        <dbReference type="ChEBI" id="CHEBI:57586"/>
    </cofactor>
</comment>
<dbReference type="Gene3D" id="3.30.470.20">
    <property type="entry name" value="ATP-grasp fold, B domain"/>
    <property type="match status" value="1"/>
</dbReference>
<gene>
    <name evidence="16" type="ORF">SD37_09590</name>
</gene>
<evidence type="ECO:0000256" key="7">
    <source>
        <dbReference type="ARBA" id="ARBA00022840"/>
    </source>
</evidence>
<evidence type="ECO:0000259" key="15">
    <source>
        <dbReference type="PROSITE" id="PS50989"/>
    </source>
</evidence>
<evidence type="ECO:0000256" key="8">
    <source>
        <dbReference type="ARBA" id="ARBA00023098"/>
    </source>
</evidence>
<dbReference type="SUPFAM" id="SSF56059">
    <property type="entry name" value="Glutathione synthetase ATP-binding domain-like"/>
    <property type="match status" value="1"/>
</dbReference>
<dbReference type="EC" id="6.3.4.14" evidence="2"/>
<protein>
    <recommendedName>
        <fullName evidence="2">biotin carboxylase</fullName>
        <ecNumber evidence="2">6.3.4.14</ecNumber>
    </recommendedName>
</protein>
<dbReference type="PANTHER" id="PTHR18866">
    <property type="entry name" value="CARBOXYLASE:PYRUVATE/ACETYL-COA/PROPIONYL-COA CARBOXYLASE"/>
    <property type="match status" value="1"/>
</dbReference>
<dbReference type="SUPFAM" id="SSF52440">
    <property type="entry name" value="PreATP-grasp domain"/>
    <property type="match status" value="1"/>
</dbReference>
<evidence type="ECO:0000256" key="1">
    <source>
        <dbReference type="ARBA" id="ARBA00001953"/>
    </source>
</evidence>
<dbReference type="SMART" id="SM00878">
    <property type="entry name" value="Biotin_carb_C"/>
    <property type="match status" value="1"/>
</dbReference>
<dbReference type="InterPro" id="IPR029045">
    <property type="entry name" value="ClpP/crotonase-like_dom_sf"/>
</dbReference>
<dbReference type="PROSITE" id="PS50989">
    <property type="entry name" value="COA_CT_CTER"/>
    <property type="match status" value="1"/>
</dbReference>
<dbReference type="InterPro" id="IPR011761">
    <property type="entry name" value="ATP-grasp"/>
</dbReference>
<dbReference type="Pfam" id="PF02785">
    <property type="entry name" value="Biotin_carb_C"/>
    <property type="match status" value="1"/>
</dbReference>
<evidence type="ECO:0000259" key="12">
    <source>
        <dbReference type="PROSITE" id="PS50968"/>
    </source>
</evidence>
<dbReference type="InterPro" id="IPR034733">
    <property type="entry name" value="AcCoA_carboxyl_beta"/>
</dbReference>
<dbReference type="PROSITE" id="PS00867">
    <property type="entry name" value="CPSASE_2"/>
    <property type="match status" value="1"/>
</dbReference>
<evidence type="ECO:0000259" key="14">
    <source>
        <dbReference type="PROSITE" id="PS50979"/>
    </source>
</evidence>
<dbReference type="Pfam" id="PF08326">
    <property type="entry name" value="ACC_central"/>
    <property type="match status" value="1"/>
</dbReference>
<dbReference type="InterPro" id="IPR013537">
    <property type="entry name" value="AcCoA_COase_cen"/>
</dbReference>
<keyword evidence="17" id="KW-1185">Reference proteome</keyword>
<evidence type="ECO:0000256" key="11">
    <source>
        <dbReference type="PROSITE-ProRule" id="PRU00409"/>
    </source>
</evidence>
<evidence type="ECO:0000256" key="6">
    <source>
        <dbReference type="ARBA" id="ARBA00022832"/>
    </source>
</evidence>
<evidence type="ECO:0000256" key="9">
    <source>
        <dbReference type="ARBA" id="ARBA00023160"/>
    </source>
</evidence>
<dbReference type="PROSITE" id="PS50975">
    <property type="entry name" value="ATP_GRASP"/>
    <property type="match status" value="1"/>
</dbReference>
<dbReference type="EMBL" id="CP016174">
    <property type="protein sequence ID" value="ANN15872.1"/>
    <property type="molecule type" value="Genomic_DNA"/>
</dbReference>
<dbReference type="SUPFAM" id="SSF51230">
    <property type="entry name" value="Single hybrid motif"/>
    <property type="match status" value="1"/>
</dbReference>
<keyword evidence="6" id="KW-0276">Fatty acid metabolism</keyword>
<dbReference type="InterPro" id="IPR050856">
    <property type="entry name" value="Biotin_carboxylase_complex"/>
</dbReference>
<keyword evidence="9" id="KW-0275">Fatty acid biosynthesis</keyword>
<proteinExistence type="predicted"/>
<feature type="domain" description="CoA carboxyltransferase C-terminal" evidence="15">
    <location>
        <begin position="1483"/>
        <end position="1746"/>
    </location>
</feature>
<keyword evidence="4" id="KW-0436">Ligase</keyword>
<dbReference type="Pfam" id="PF00289">
    <property type="entry name" value="Biotin_carb_N"/>
    <property type="match status" value="1"/>
</dbReference>
<evidence type="ECO:0000313" key="17">
    <source>
        <dbReference type="Proteomes" id="UP000093695"/>
    </source>
</evidence>
<organism evidence="16 17">
    <name type="scientific">Amycolatopsis orientalis</name>
    <name type="common">Nocardia orientalis</name>
    <dbReference type="NCBI Taxonomy" id="31958"/>
    <lineage>
        <taxon>Bacteria</taxon>
        <taxon>Bacillati</taxon>
        <taxon>Actinomycetota</taxon>
        <taxon>Actinomycetes</taxon>
        <taxon>Pseudonocardiales</taxon>
        <taxon>Pseudonocardiaceae</taxon>
        <taxon>Amycolatopsis</taxon>
    </lineage>
</organism>
<evidence type="ECO:0000313" key="16">
    <source>
        <dbReference type="EMBL" id="ANN15872.1"/>
    </source>
</evidence>
<keyword evidence="7 11" id="KW-0067">ATP-binding</keyword>
<dbReference type="InterPro" id="IPR000089">
    <property type="entry name" value="Biotin_lipoyl"/>
</dbReference>
<dbReference type="KEGG" id="aori:SD37_09590"/>
<dbReference type="Pfam" id="PF00364">
    <property type="entry name" value="Biotin_lipoyl"/>
    <property type="match status" value="1"/>
</dbReference>